<comment type="caution">
    <text evidence="3">The sequence shown here is derived from an EMBL/GenBank/DDBJ whole genome shotgun (WGS) entry which is preliminary data.</text>
</comment>
<dbReference type="InterPro" id="IPR050261">
    <property type="entry name" value="FrsA_esterase"/>
</dbReference>
<dbReference type="SUPFAM" id="SSF53474">
    <property type="entry name" value="alpha/beta-Hydrolases"/>
    <property type="match status" value="1"/>
</dbReference>
<feature type="chain" id="PRO_5046770433" evidence="2">
    <location>
        <begin position="24"/>
        <end position="334"/>
    </location>
</feature>
<gene>
    <name evidence="3" type="ORF">GCM10007874_56200</name>
</gene>
<dbReference type="Proteomes" id="UP001156882">
    <property type="component" value="Unassembled WGS sequence"/>
</dbReference>
<organism evidence="3 4">
    <name type="scientific">Labrys miyagiensis</name>
    <dbReference type="NCBI Taxonomy" id="346912"/>
    <lineage>
        <taxon>Bacteria</taxon>
        <taxon>Pseudomonadati</taxon>
        <taxon>Pseudomonadota</taxon>
        <taxon>Alphaproteobacteria</taxon>
        <taxon>Hyphomicrobiales</taxon>
        <taxon>Xanthobacteraceae</taxon>
        <taxon>Labrys</taxon>
    </lineage>
</organism>
<dbReference type="Gene3D" id="3.40.50.1820">
    <property type="entry name" value="alpha/beta hydrolase"/>
    <property type="match status" value="1"/>
</dbReference>
<keyword evidence="4" id="KW-1185">Reference proteome</keyword>
<dbReference type="GO" id="GO:0016787">
    <property type="term" value="F:hydrolase activity"/>
    <property type="evidence" value="ECO:0007669"/>
    <property type="project" value="UniProtKB-KW"/>
</dbReference>
<evidence type="ECO:0000313" key="4">
    <source>
        <dbReference type="Proteomes" id="UP001156882"/>
    </source>
</evidence>
<keyword evidence="1 3" id="KW-0378">Hydrolase</keyword>
<evidence type="ECO:0000256" key="2">
    <source>
        <dbReference type="SAM" id="SignalP"/>
    </source>
</evidence>
<dbReference type="PIRSF" id="PIRSF031982">
    <property type="entry name" value="UCP031982_abhydr"/>
    <property type="match status" value="1"/>
</dbReference>
<dbReference type="PANTHER" id="PTHR22946">
    <property type="entry name" value="DIENELACTONE HYDROLASE DOMAIN-CONTAINING PROTEIN-RELATED"/>
    <property type="match status" value="1"/>
</dbReference>
<feature type="signal peptide" evidence="2">
    <location>
        <begin position="1"/>
        <end position="23"/>
    </location>
</feature>
<dbReference type="InterPro" id="IPR029058">
    <property type="entry name" value="AB_hydrolase_fold"/>
</dbReference>
<reference evidence="4" key="1">
    <citation type="journal article" date="2019" name="Int. J. Syst. Evol. Microbiol.">
        <title>The Global Catalogue of Microorganisms (GCM) 10K type strain sequencing project: providing services to taxonomists for standard genome sequencing and annotation.</title>
        <authorList>
            <consortium name="The Broad Institute Genomics Platform"/>
            <consortium name="The Broad Institute Genome Sequencing Center for Infectious Disease"/>
            <person name="Wu L."/>
            <person name="Ma J."/>
        </authorList>
    </citation>
    <scope>NUCLEOTIDE SEQUENCE [LARGE SCALE GENOMIC DNA]</scope>
    <source>
        <strain evidence="4">NBRC 101365</strain>
    </source>
</reference>
<sequence length="334" mass="34869">MTLLSRLTLSALALLLATAAASAAGLKLIDIPAAGEAPALTGAVWYPCPGQAPTEIRFGPASLLAVRDCPVTGGGLPLVVMSHGVGGWFGGHHDTAEALADAGFIVAAINHPLDSGRSPIRRPGDLASMIERPADIKRLVDYMLAAWPDAGRVDPARIGVFGFSRGGYTGLAVAGGTPDLRLVLRDCPTYPGNRWCEQIREGLLLSRPIVHDKRIKAAVIADPALGAQFTAAGLKDVTIPVQLWASERGGDGVTPAGGAAVNRDLPVKPDYRIVPNSGHFAFLAPCSAAFAKAASDFGEPELCEDAPGFDRVAFHKAFDEAVVAFFRTHLAGEL</sequence>
<dbReference type="PANTHER" id="PTHR22946:SF9">
    <property type="entry name" value="POLYKETIDE TRANSFERASE AF380"/>
    <property type="match status" value="1"/>
</dbReference>
<accession>A0ABQ6CUD3</accession>
<protein>
    <submittedName>
        <fullName evidence="3">Dienelactone hydrolase</fullName>
    </submittedName>
</protein>
<dbReference type="EMBL" id="BSPC01000064">
    <property type="protein sequence ID" value="GLS22600.1"/>
    <property type="molecule type" value="Genomic_DNA"/>
</dbReference>
<evidence type="ECO:0000313" key="3">
    <source>
        <dbReference type="EMBL" id="GLS22600.1"/>
    </source>
</evidence>
<dbReference type="RefSeq" id="WP_284315563.1">
    <property type="nucleotide sequence ID" value="NZ_BSPC01000064.1"/>
</dbReference>
<evidence type="ECO:0000256" key="1">
    <source>
        <dbReference type="ARBA" id="ARBA00022801"/>
    </source>
</evidence>
<proteinExistence type="predicted"/>
<dbReference type="InterPro" id="IPR016986">
    <property type="entry name" value="UCP031982_abhydr"/>
</dbReference>
<name>A0ABQ6CUD3_9HYPH</name>
<keyword evidence="2" id="KW-0732">Signal</keyword>